<keyword evidence="2" id="KW-1185">Reference proteome</keyword>
<evidence type="ECO:0000313" key="1">
    <source>
        <dbReference type="EMBL" id="TEB14817.1"/>
    </source>
</evidence>
<dbReference type="OrthoDB" id="3265672at2759"/>
<reference evidence="1 2" key="1">
    <citation type="journal article" date="2019" name="Nat. Ecol. Evol.">
        <title>Megaphylogeny resolves global patterns of mushroom evolution.</title>
        <authorList>
            <person name="Varga T."/>
            <person name="Krizsan K."/>
            <person name="Foldi C."/>
            <person name="Dima B."/>
            <person name="Sanchez-Garcia M."/>
            <person name="Sanchez-Ramirez S."/>
            <person name="Szollosi G.J."/>
            <person name="Szarkandi J.G."/>
            <person name="Papp V."/>
            <person name="Albert L."/>
            <person name="Andreopoulos W."/>
            <person name="Angelini C."/>
            <person name="Antonin V."/>
            <person name="Barry K.W."/>
            <person name="Bougher N.L."/>
            <person name="Buchanan P."/>
            <person name="Buyck B."/>
            <person name="Bense V."/>
            <person name="Catcheside P."/>
            <person name="Chovatia M."/>
            <person name="Cooper J."/>
            <person name="Damon W."/>
            <person name="Desjardin D."/>
            <person name="Finy P."/>
            <person name="Geml J."/>
            <person name="Haridas S."/>
            <person name="Hughes K."/>
            <person name="Justo A."/>
            <person name="Karasinski D."/>
            <person name="Kautmanova I."/>
            <person name="Kiss B."/>
            <person name="Kocsube S."/>
            <person name="Kotiranta H."/>
            <person name="LaButti K.M."/>
            <person name="Lechner B.E."/>
            <person name="Liimatainen K."/>
            <person name="Lipzen A."/>
            <person name="Lukacs Z."/>
            <person name="Mihaltcheva S."/>
            <person name="Morgado L.N."/>
            <person name="Niskanen T."/>
            <person name="Noordeloos M.E."/>
            <person name="Ohm R.A."/>
            <person name="Ortiz-Santana B."/>
            <person name="Ovrebo C."/>
            <person name="Racz N."/>
            <person name="Riley R."/>
            <person name="Savchenko A."/>
            <person name="Shiryaev A."/>
            <person name="Soop K."/>
            <person name="Spirin V."/>
            <person name="Szebenyi C."/>
            <person name="Tomsovsky M."/>
            <person name="Tulloss R.E."/>
            <person name="Uehling J."/>
            <person name="Grigoriev I.V."/>
            <person name="Vagvolgyi C."/>
            <person name="Papp T."/>
            <person name="Martin F.M."/>
            <person name="Miettinen O."/>
            <person name="Hibbett D.S."/>
            <person name="Nagy L.G."/>
        </authorList>
    </citation>
    <scope>NUCLEOTIDE SEQUENCE [LARGE SCALE GENOMIC DNA]</scope>
    <source>
        <strain evidence="1 2">FP101781</strain>
    </source>
</reference>
<name>A0A4Y7S0K1_COPMI</name>
<sequence length="61" mass="6984">EKCRASALNEPTTHHFLDMVDDLCKKYNIKTHHKYNMDEKGVQLGIGGRTAVLVDRDQKDV</sequence>
<evidence type="ECO:0000313" key="2">
    <source>
        <dbReference type="Proteomes" id="UP000298030"/>
    </source>
</evidence>
<feature type="non-terminal residue" evidence="1">
    <location>
        <position position="1"/>
    </location>
</feature>
<comment type="caution">
    <text evidence="1">The sequence shown here is derived from an EMBL/GenBank/DDBJ whole genome shotgun (WGS) entry which is preliminary data.</text>
</comment>
<organism evidence="1 2">
    <name type="scientific">Coprinellus micaceus</name>
    <name type="common">Glistening ink-cap mushroom</name>
    <name type="synonym">Coprinus micaceus</name>
    <dbReference type="NCBI Taxonomy" id="71717"/>
    <lineage>
        <taxon>Eukaryota</taxon>
        <taxon>Fungi</taxon>
        <taxon>Dikarya</taxon>
        <taxon>Basidiomycota</taxon>
        <taxon>Agaricomycotina</taxon>
        <taxon>Agaricomycetes</taxon>
        <taxon>Agaricomycetidae</taxon>
        <taxon>Agaricales</taxon>
        <taxon>Agaricineae</taxon>
        <taxon>Psathyrellaceae</taxon>
        <taxon>Coprinellus</taxon>
    </lineage>
</organism>
<feature type="non-terminal residue" evidence="1">
    <location>
        <position position="61"/>
    </location>
</feature>
<dbReference type="AlphaFoldDB" id="A0A4Y7S0K1"/>
<dbReference type="EMBL" id="QPFP01000376">
    <property type="protein sequence ID" value="TEB14817.1"/>
    <property type="molecule type" value="Genomic_DNA"/>
</dbReference>
<accession>A0A4Y7S0K1</accession>
<protein>
    <submittedName>
        <fullName evidence="1">Uncharacterized protein</fullName>
    </submittedName>
</protein>
<dbReference type="Proteomes" id="UP000298030">
    <property type="component" value="Unassembled WGS sequence"/>
</dbReference>
<proteinExistence type="predicted"/>
<gene>
    <name evidence="1" type="ORF">FA13DRAFT_1582265</name>
</gene>